<dbReference type="Pfam" id="PF10009">
    <property type="entry name" value="DUF2252"/>
    <property type="match status" value="1"/>
</dbReference>
<accession>A0A248K2V3</accession>
<keyword evidence="2" id="KW-1185">Reference proteome</keyword>
<dbReference type="KEGG" id="nao:Y958_30375"/>
<gene>
    <name evidence="1" type="ORF">Y958_30375</name>
</gene>
<proteinExistence type="predicted"/>
<sequence length="409" mass="45235">MTRPEDRAERLRKIRNVKMAKSAHAYVGGSTVKFYEWLESGPGDLPQGPPVWICGDCHVGNLGPVADYKERVAIQIRDLDQTVIGNPAHDLIRLGLSLASVARGADLPGVVTAHILENLVAGYELALAGNFDDDREKALMPGSIRNLLDRSVRRRWRHLAWERFETVKPEVPLGKRFWALTDAERAALHALFQEEAVRDLVTGLQSRDRGDVVRLVDAAYWRKGCSSLGRLRFAAMAQIGDGKGASFCLIDLKEGVTAAAPRSPEASMPRDNALRVVTGARALSPKLGRRMVATRLLDKAMVLRELMPQDLKLEVDRLTSAKAKPLAAYLGGVVGSAHGRQMDPQDRSAWMKDLARGRSARLDAPSWLWASVVDLLGIHERAYLEHCRLHALPRFRTEDATACELKRAG</sequence>
<dbReference type="EMBL" id="CP022113">
    <property type="protein sequence ID" value="ASG25252.1"/>
    <property type="molecule type" value="Genomic_DNA"/>
</dbReference>
<evidence type="ECO:0008006" key="3">
    <source>
        <dbReference type="Google" id="ProtNLM"/>
    </source>
</evidence>
<name>A0A248K2V3_9PROT</name>
<evidence type="ECO:0000313" key="1">
    <source>
        <dbReference type="EMBL" id="ASG25252.1"/>
    </source>
</evidence>
<dbReference type="RefSeq" id="WP_088875623.1">
    <property type="nucleotide sequence ID" value="NZ_CP022113.1"/>
</dbReference>
<reference evidence="1 2" key="1">
    <citation type="submission" date="2017-06" db="EMBL/GenBank/DDBJ databases">
        <title>Complete genome sequence of Nitrospirillum amazonense strain CBAmC, an endophytic nitrogen-fixing and plant growth-promoting bacterium, isolated from sugarcane.</title>
        <authorList>
            <person name="Schwab S."/>
            <person name="dos Santos Teixeira K.R."/>
            <person name="Simoes Araujo J.L."/>
            <person name="Soares Vidal M."/>
            <person name="Borges de Freitas H.R."/>
            <person name="Rivello Crivelaro A.L."/>
            <person name="Bueno de Camargo Nunes A."/>
            <person name="dos Santos C.M."/>
            <person name="Palmeira da Silva Rosa D."/>
            <person name="da Silva Padilha D."/>
            <person name="da Silva E."/>
            <person name="Araujo Terra L."/>
            <person name="Soares Mendes V."/>
            <person name="Farinelli L."/>
            <person name="Magalhaes Cruz L."/>
            <person name="Baldani J.I."/>
        </authorList>
    </citation>
    <scope>NUCLEOTIDE SEQUENCE [LARGE SCALE GENOMIC DNA]</scope>
    <source>
        <strain evidence="1 2">CBAmC</strain>
    </source>
</reference>
<dbReference type="Proteomes" id="UP000197153">
    <property type="component" value="Chromosome 4"/>
</dbReference>
<evidence type="ECO:0000313" key="2">
    <source>
        <dbReference type="Proteomes" id="UP000197153"/>
    </source>
</evidence>
<dbReference type="PANTHER" id="PTHR39441:SF1">
    <property type="entry name" value="DUF2252 DOMAIN-CONTAINING PROTEIN"/>
    <property type="match status" value="1"/>
</dbReference>
<dbReference type="InterPro" id="IPR018721">
    <property type="entry name" value="DUF2252"/>
</dbReference>
<protein>
    <recommendedName>
        <fullName evidence="3">DUF2252 domain-containing protein</fullName>
    </recommendedName>
</protein>
<dbReference type="InterPro" id="IPR011009">
    <property type="entry name" value="Kinase-like_dom_sf"/>
</dbReference>
<dbReference type="AlphaFoldDB" id="A0A248K2V3"/>
<organism evidence="1 2">
    <name type="scientific">Nitrospirillum viridazoti CBAmc</name>
    <dbReference type="NCBI Taxonomy" id="1441467"/>
    <lineage>
        <taxon>Bacteria</taxon>
        <taxon>Pseudomonadati</taxon>
        <taxon>Pseudomonadota</taxon>
        <taxon>Alphaproteobacteria</taxon>
        <taxon>Rhodospirillales</taxon>
        <taxon>Azospirillaceae</taxon>
        <taxon>Nitrospirillum</taxon>
        <taxon>Nitrospirillum viridazoti</taxon>
    </lineage>
</organism>
<dbReference type="SUPFAM" id="SSF56112">
    <property type="entry name" value="Protein kinase-like (PK-like)"/>
    <property type="match status" value="1"/>
</dbReference>
<dbReference type="PANTHER" id="PTHR39441">
    <property type="entry name" value="DUF2252 DOMAIN-CONTAINING PROTEIN"/>
    <property type="match status" value="1"/>
</dbReference>